<organism evidence="3">
    <name type="scientific">Cladocopium goreaui</name>
    <dbReference type="NCBI Taxonomy" id="2562237"/>
    <lineage>
        <taxon>Eukaryota</taxon>
        <taxon>Sar</taxon>
        <taxon>Alveolata</taxon>
        <taxon>Dinophyceae</taxon>
        <taxon>Suessiales</taxon>
        <taxon>Symbiodiniaceae</taxon>
        <taxon>Cladocopium</taxon>
    </lineage>
</organism>
<dbReference type="OrthoDB" id="185373at2759"/>
<keyword evidence="5" id="KW-1185">Reference proteome</keyword>
<reference evidence="4 5" key="2">
    <citation type="submission" date="2024-05" db="EMBL/GenBank/DDBJ databases">
        <authorList>
            <person name="Chen Y."/>
            <person name="Shah S."/>
            <person name="Dougan E. K."/>
            <person name="Thang M."/>
            <person name="Chan C."/>
        </authorList>
    </citation>
    <scope>NUCLEOTIDE SEQUENCE [LARGE SCALE GENOMIC DNA]</scope>
</reference>
<dbReference type="AlphaFoldDB" id="A0A9P1GN94"/>
<dbReference type="EMBL" id="CAMXCT010006666">
    <property type="protein sequence ID" value="CAI4017945.1"/>
    <property type="molecule type" value="Genomic_DNA"/>
</dbReference>
<dbReference type="Gene3D" id="1.25.40.10">
    <property type="entry name" value="Tetratricopeptide repeat domain"/>
    <property type="match status" value="1"/>
</dbReference>
<dbReference type="EMBL" id="CAMXCT030006666">
    <property type="protein sequence ID" value="CAL4805257.1"/>
    <property type="molecule type" value="Genomic_DNA"/>
</dbReference>
<dbReference type="InterPro" id="IPR011990">
    <property type="entry name" value="TPR-like_helical_dom_sf"/>
</dbReference>
<dbReference type="PANTHER" id="PTHR47447">
    <property type="entry name" value="OS03G0856100 PROTEIN"/>
    <property type="match status" value="1"/>
</dbReference>
<dbReference type="EMBL" id="CAMXCT020006666">
    <property type="protein sequence ID" value="CAL1171320.1"/>
    <property type="molecule type" value="Genomic_DNA"/>
</dbReference>
<evidence type="ECO:0000256" key="2">
    <source>
        <dbReference type="PROSITE-ProRule" id="PRU00708"/>
    </source>
</evidence>
<evidence type="ECO:0000256" key="1">
    <source>
        <dbReference type="ARBA" id="ARBA00022737"/>
    </source>
</evidence>
<feature type="repeat" description="PPR" evidence="2">
    <location>
        <begin position="66"/>
        <end position="100"/>
    </location>
</feature>
<evidence type="ECO:0000313" key="4">
    <source>
        <dbReference type="EMBL" id="CAL4805257.1"/>
    </source>
</evidence>
<reference evidence="3" key="1">
    <citation type="submission" date="2022-10" db="EMBL/GenBank/DDBJ databases">
        <authorList>
            <person name="Chen Y."/>
            <person name="Dougan E. K."/>
            <person name="Chan C."/>
            <person name="Rhodes N."/>
            <person name="Thang M."/>
        </authorList>
    </citation>
    <scope>NUCLEOTIDE SEQUENCE</scope>
</reference>
<name>A0A9P1GN94_9DINO</name>
<comment type="caution">
    <text evidence="3">The sequence shown here is derived from an EMBL/GenBank/DDBJ whole genome shotgun (WGS) entry which is preliminary data.</text>
</comment>
<dbReference type="Proteomes" id="UP001152797">
    <property type="component" value="Unassembled WGS sequence"/>
</dbReference>
<protein>
    <submittedName>
        <fullName evidence="4">Pentacotripeptide-repeat region of PRORP domain-containing protein</fullName>
    </submittedName>
</protein>
<dbReference type="InterPro" id="IPR002885">
    <property type="entry name" value="PPR_rpt"/>
</dbReference>
<dbReference type="PROSITE" id="PS51375">
    <property type="entry name" value="PPR"/>
    <property type="match status" value="1"/>
</dbReference>
<evidence type="ECO:0000313" key="5">
    <source>
        <dbReference type="Proteomes" id="UP001152797"/>
    </source>
</evidence>
<dbReference type="PANTHER" id="PTHR47447:SF17">
    <property type="entry name" value="OS12G0638900 PROTEIN"/>
    <property type="match status" value="1"/>
</dbReference>
<proteinExistence type="predicted"/>
<gene>
    <name evidence="3" type="ORF">C1SCF055_LOCUS42553</name>
</gene>
<evidence type="ECO:0000313" key="3">
    <source>
        <dbReference type="EMBL" id="CAI4017945.1"/>
    </source>
</evidence>
<sequence length="375" mass="41248">MALGLWRHAPRHWQKAVQLLQRCRDSRVALDVVCFSSLARSLEESALWQKSLRLLQDMDTQSIQPNAVTLTAVFRALGRSGQATTARELAERMERRRLELDALAMVALSFAQEQGSQWHRALAALAASPGPPGPPGQSSHAPPALGVALAACEKAALWREALQLVDSWSKLGLNGMMVNSLLSTFSKTLKWKLSLLLSGAWDDPLDAVGLAALFSACEEGRGATPLSPSMFNGDFRRRTVPSVRFWGTEVTKLEELQSRGHLPAQAALAFRRGVVSPLVDRLTRSQKGVAEPIEEVLDLGLSFTREALNEFGAGRGSLLASSDAEHWSGPVRLRSYQPLPTRPLRLSLPVEAHVLLSREDMYGRRFLLQDVIRLP</sequence>
<accession>A0A9P1GN94</accession>
<keyword evidence="1" id="KW-0677">Repeat</keyword>